<feature type="signal peptide" evidence="3">
    <location>
        <begin position="1"/>
        <end position="22"/>
    </location>
</feature>
<evidence type="ECO:0000256" key="3">
    <source>
        <dbReference type="SAM" id="SignalP"/>
    </source>
</evidence>
<sequence>MALSKVSLAAVSLLQLFVAVDAYSPAARSVTHSTVLSRADDLLPEYDYIIVGGGTAGLTVADRLTEDGKHSVLVLERGVFQNSSSVTTVSGGFWGLIDPTITFNISSVPQTGLNNRSVAVIGGLVLGGSSGVNGMQVLRGQREDYDRWGAYFGKKSEWSWEGLLPYFQKAWNFHPPSPELVSQFDIKYDADYWGSSSNVHASFPTFSWPVLKMEMAAFGDIPGVEFPSDSGSGETGAYWHPASVDPATVLRSFARPGHWDDIEAERTNYHTLTGQRVLKVGFEGKRATEVVFVPGDATDQSQARSVKAKKEIIMAAGSIHTPQILQASGVGPKQLLQKAGVPLVVDSPGVGSNFQDQPFTIAPSFNLTNFPFHPDFYDMLLNQTFIAEAQAQFAANRTGPMSIASGNCGSWLSLQVITPESWEDIAKRYEAQDPAAHLPCGTDKKVIAGYKAQQKALAKSMRSKDSAAYNFFLRGGYEEGSVVYLHPTSRGTVHINPADPFFSPPEVDYRALSNPTDLEVLLEFTPFTRKYFLETRMNTLDPVELSPGADVTAPEDIEAWLRSVMVPSSFHPIGTAAMLPQNLGGVVDEDLLVYGVKGLSVVDASVMPDLPGSYTQQTVYAVAEKAADLIKSRA</sequence>
<dbReference type="GO" id="GO:0044550">
    <property type="term" value="P:secondary metabolite biosynthetic process"/>
    <property type="evidence" value="ECO:0007669"/>
    <property type="project" value="TreeGrafter"/>
</dbReference>
<feature type="domain" description="Glucose-methanol-choline oxidoreductase N-terminal" evidence="4">
    <location>
        <begin position="317"/>
        <end position="331"/>
    </location>
</feature>
<dbReference type="RefSeq" id="XP_062653889.1">
    <property type="nucleotide sequence ID" value="XM_062801971.1"/>
</dbReference>
<dbReference type="InterPro" id="IPR036188">
    <property type="entry name" value="FAD/NAD-bd_sf"/>
</dbReference>
<feature type="binding site" evidence="2">
    <location>
        <position position="277"/>
    </location>
    <ligand>
        <name>FAD</name>
        <dbReference type="ChEBI" id="CHEBI:57692"/>
    </ligand>
</feature>
<dbReference type="Gene3D" id="3.50.50.60">
    <property type="entry name" value="FAD/NAD(P)-binding domain"/>
    <property type="match status" value="1"/>
</dbReference>
<protein>
    <submittedName>
        <fullName evidence="5">GMC oxidoreductase-like protein</fullName>
    </submittedName>
</protein>
<name>A0AAE0LMJ3_9PEZI</name>
<dbReference type="InterPro" id="IPR012132">
    <property type="entry name" value="GMC_OxRdtase"/>
</dbReference>
<reference evidence="5" key="1">
    <citation type="journal article" date="2023" name="Mol. Phylogenet. Evol.">
        <title>Genome-scale phylogeny and comparative genomics of the fungal order Sordariales.</title>
        <authorList>
            <person name="Hensen N."/>
            <person name="Bonometti L."/>
            <person name="Westerberg I."/>
            <person name="Brannstrom I.O."/>
            <person name="Guillou S."/>
            <person name="Cros-Aarteil S."/>
            <person name="Calhoun S."/>
            <person name="Haridas S."/>
            <person name="Kuo A."/>
            <person name="Mondo S."/>
            <person name="Pangilinan J."/>
            <person name="Riley R."/>
            <person name="LaButti K."/>
            <person name="Andreopoulos B."/>
            <person name="Lipzen A."/>
            <person name="Chen C."/>
            <person name="Yan M."/>
            <person name="Daum C."/>
            <person name="Ng V."/>
            <person name="Clum A."/>
            <person name="Steindorff A."/>
            <person name="Ohm R.A."/>
            <person name="Martin F."/>
            <person name="Silar P."/>
            <person name="Natvig D.O."/>
            <person name="Lalanne C."/>
            <person name="Gautier V."/>
            <person name="Ament-Velasquez S.L."/>
            <person name="Kruys A."/>
            <person name="Hutchinson M.I."/>
            <person name="Powell A.J."/>
            <person name="Barry K."/>
            <person name="Miller A.N."/>
            <person name="Grigoriev I.V."/>
            <person name="Debuchy R."/>
            <person name="Gladieux P."/>
            <person name="Hiltunen Thoren M."/>
            <person name="Johannesson H."/>
        </authorList>
    </citation>
    <scope>NUCLEOTIDE SEQUENCE</scope>
    <source>
        <strain evidence="5">CBS 168.71</strain>
    </source>
</reference>
<keyword evidence="2" id="KW-0285">Flavoprotein</keyword>
<evidence type="ECO:0000259" key="4">
    <source>
        <dbReference type="PROSITE" id="PS00624"/>
    </source>
</evidence>
<accession>A0AAE0LMJ3</accession>
<dbReference type="Proteomes" id="UP001278766">
    <property type="component" value="Unassembled WGS sequence"/>
</dbReference>
<dbReference type="GeneID" id="87838919"/>
<keyword evidence="3" id="KW-0732">Signal</keyword>
<reference evidence="5" key="2">
    <citation type="submission" date="2023-06" db="EMBL/GenBank/DDBJ databases">
        <authorList>
            <consortium name="Lawrence Berkeley National Laboratory"/>
            <person name="Haridas S."/>
            <person name="Hensen N."/>
            <person name="Bonometti L."/>
            <person name="Westerberg I."/>
            <person name="Brannstrom I.O."/>
            <person name="Guillou S."/>
            <person name="Cros-Aarteil S."/>
            <person name="Calhoun S."/>
            <person name="Kuo A."/>
            <person name="Mondo S."/>
            <person name="Pangilinan J."/>
            <person name="Riley R."/>
            <person name="Labutti K."/>
            <person name="Andreopoulos B."/>
            <person name="Lipzen A."/>
            <person name="Chen C."/>
            <person name="Yanf M."/>
            <person name="Daum C."/>
            <person name="Ng V."/>
            <person name="Clum A."/>
            <person name="Steindorff A."/>
            <person name="Ohm R."/>
            <person name="Martin F."/>
            <person name="Silar P."/>
            <person name="Natvig D."/>
            <person name="Lalanne C."/>
            <person name="Gautier V."/>
            <person name="Ament-Velasquez S.L."/>
            <person name="Kruys A."/>
            <person name="Hutchinson M.I."/>
            <person name="Powell A.J."/>
            <person name="Barry K."/>
            <person name="Miller A.N."/>
            <person name="Grigoriev I.V."/>
            <person name="Debuchy R."/>
            <person name="Gladieux P."/>
            <person name="Thoren M.H."/>
            <person name="Johannesson H."/>
        </authorList>
    </citation>
    <scope>NUCLEOTIDE SEQUENCE</scope>
    <source>
        <strain evidence="5">CBS 168.71</strain>
    </source>
</reference>
<dbReference type="Pfam" id="PF00732">
    <property type="entry name" value="GMC_oxred_N"/>
    <property type="match status" value="2"/>
</dbReference>
<comment type="caution">
    <text evidence="5">The sequence shown here is derived from an EMBL/GenBank/DDBJ whole genome shotgun (WGS) entry which is preliminary data.</text>
</comment>
<gene>
    <name evidence="5" type="ORF">B0H64DRAFT_368318</name>
</gene>
<dbReference type="InterPro" id="IPR000172">
    <property type="entry name" value="GMC_OxRdtase_N"/>
</dbReference>
<keyword evidence="2" id="KW-0274">FAD</keyword>
<dbReference type="GO" id="GO:0050660">
    <property type="term" value="F:flavin adenine dinucleotide binding"/>
    <property type="evidence" value="ECO:0007669"/>
    <property type="project" value="InterPro"/>
</dbReference>
<dbReference type="AlphaFoldDB" id="A0AAE0LMJ3"/>
<proteinExistence type="inferred from homology"/>
<dbReference type="Pfam" id="PF05199">
    <property type="entry name" value="GMC_oxred_C"/>
    <property type="match status" value="1"/>
</dbReference>
<dbReference type="PIRSF" id="PIRSF000137">
    <property type="entry name" value="Alcohol_oxidase"/>
    <property type="match status" value="1"/>
</dbReference>
<dbReference type="EMBL" id="JAUEPN010000013">
    <property type="protein sequence ID" value="KAK3290375.1"/>
    <property type="molecule type" value="Genomic_DNA"/>
</dbReference>
<keyword evidence="6" id="KW-1185">Reference proteome</keyword>
<dbReference type="PANTHER" id="PTHR11552">
    <property type="entry name" value="GLUCOSE-METHANOL-CHOLINE GMC OXIDOREDUCTASE"/>
    <property type="match status" value="1"/>
</dbReference>
<evidence type="ECO:0000313" key="6">
    <source>
        <dbReference type="Proteomes" id="UP001278766"/>
    </source>
</evidence>
<dbReference type="PANTHER" id="PTHR11552:SF115">
    <property type="entry name" value="DEHYDROGENASE XPTC-RELATED"/>
    <property type="match status" value="1"/>
</dbReference>
<evidence type="ECO:0000256" key="1">
    <source>
        <dbReference type="ARBA" id="ARBA00010790"/>
    </source>
</evidence>
<feature type="binding site" evidence="2">
    <location>
        <position position="125"/>
    </location>
    <ligand>
        <name>FAD</name>
        <dbReference type="ChEBI" id="CHEBI:57692"/>
    </ligand>
</feature>
<dbReference type="GO" id="GO:0016614">
    <property type="term" value="F:oxidoreductase activity, acting on CH-OH group of donors"/>
    <property type="evidence" value="ECO:0007669"/>
    <property type="project" value="InterPro"/>
</dbReference>
<organism evidence="5 6">
    <name type="scientific">Chaetomium fimeti</name>
    <dbReference type="NCBI Taxonomy" id="1854472"/>
    <lineage>
        <taxon>Eukaryota</taxon>
        <taxon>Fungi</taxon>
        <taxon>Dikarya</taxon>
        <taxon>Ascomycota</taxon>
        <taxon>Pezizomycotina</taxon>
        <taxon>Sordariomycetes</taxon>
        <taxon>Sordariomycetidae</taxon>
        <taxon>Sordariales</taxon>
        <taxon>Chaetomiaceae</taxon>
        <taxon>Chaetomium</taxon>
    </lineage>
</organism>
<dbReference type="SUPFAM" id="SSF51905">
    <property type="entry name" value="FAD/NAD(P)-binding domain"/>
    <property type="match status" value="1"/>
</dbReference>
<dbReference type="PROSITE" id="PS00624">
    <property type="entry name" value="GMC_OXRED_2"/>
    <property type="match status" value="1"/>
</dbReference>
<dbReference type="SUPFAM" id="SSF54373">
    <property type="entry name" value="FAD-linked reductases, C-terminal domain"/>
    <property type="match status" value="1"/>
</dbReference>
<dbReference type="InterPro" id="IPR007867">
    <property type="entry name" value="GMC_OxRtase_C"/>
</dbReference>
<comment type="cofactor">
    <cofactor evidence="2">
        <name>FAD</name>
        <dbReference type="ChEBI" id="CHEBI:57692"/>
    </cofactor>
</comment>
<comment type="similarity">
    <text evidence="1">Belongs to the GMC oxidoreductase family.</text>
</comment>
<feature type="chain" id="PRO_5041991164" evidence="3">
    <location>
        <begin position="23"/>
        <end position="634"/>
    </location>
</feature>
<evidence type="ECO:0000313" key="5">
    <source>
        <dbReference type="EMBL" id="KAK3290375.1"/>
    </source>
</evidence>
<dbReference type="Gene3D" id="3.30.560.10">
    <property type="entry name" value="Glucose Oxidase, domain 3"/>
    <property type="match status" value="1"/>
</dbReference>
<evidence type="ECO:0000256" key="2">
    <source>
        <dbReference type="PIRSR" id="PIRSR000137-2"/>
    </source>
</evidence>